<name>A0A453K1G1_AEGTS</name>
<proteinExistence type="predicted"/>
<reference evidence="3" key="2">
    <citation type="journal article" date="2017" name="Nat. Plants">
        <title>The Aegilops tauschii genome reveals multiple impacts of transposons.</title>
        <authorList>
            <person name="Zhao G."/>
            <person name="Zou C."/>
            <person name="Li K."/>
            <person name="Wang K."/>
            <person name="Li T."/>
            <person name="Gao L."/>
            <person name="Zhang X."/>
            <person name="Wang H."/>
            <person name="Yang Z."/>
            <person name="Liu X."/>
            <person name="Jiang W."/>
            <person name="Mao L."/>
            <person name="Kong X."/>
            <person name="Jiao Y."/>
            <person name="Jia J."/>
        </authorList>
    </citation>
    <scope>NUCLEOTIDE SEQUENCE [LARGE SCALE GENOMIC DNA]</scope>
    <source>
        <strain evidence="3">cv. AL8/78</strain>
    </source>
</reference>
<feature type="region of interest" description="Disordered" evidence="1">
    <location>
        <begin position="1"/>
        <end position="44"/>
    </location>
</feature>
<protein>
    <submittedName>
        <fullName evidence="2">Uncharacterized protein</fullName>
    </submittedName>
</protein>
<dbReference type="Proteomes" id="UP000015105">
    <property type="component" value="Chromosome 5D"/>
</dbReference>
<evidence type="ECO:0000313" key="2">
    <source>
        <dbReference type="EnsemblPlants" id="AET5Gv20259400.28"/>
    </source>
</evidence>
<dbReference type="AlphaFoldDB" id="A0A453K1G1"/>
<evidence type="ECO:0000313" key="3">
    <source>
        <dbReference type="Proteomes" id="UP000015105"/>
    </source>
</evidence>
<dbReference type="Gramene" id="AET5Gv20259400.28">
    <property type="protein sequence ID" value="AET5Gv20259400.28"/>
    <property type="gene ID" value="AET5Gv20259400"/>
</dbReference>
<reference evidence="2" key="4">
    <citation type="submission" date="2019-03" db="UniProtKB">
        <authorList>
            <consortium name="EnsemblPlants"/>
        </authorList>
    </citation>
    <scope>IDENTIFICATION</scope>
</reference>
<evidence type="ECO:0000256" key="1">
    <source>
        <dbReference type="SAM" id="MobiDB-lite"/>
    </source>
</evidence>
<keyword evidence="3" id="KW-1185">Reference proteome</keyword>
<organism evidence="2 3">
    <name type="scientific">Aegilops tauschii subsp. strangulata</name>
    <name type="common">Goatgrass</name>
    <dbReference type="NCBI Taxonomy" id="200361"/>
    <lineage>
        <taxon>Eukaryota</taxon>
        <taxon>Viridiplantae</taxon>
        <taxon>Streptophyta</taxon>
        <taxon>Embryophyta</taxon>
        <taxon>Tracheophyta</taxon>
        <taxon>Spermatophyta</taxon>
        <taxon>Magnoliopsida</taxon>
        <taxon>Liliopsida</taxon>
        <taxon>Poales</taxon>
        <taxon>Poaceae</taxon>
        <taxon>BOP clade</taxon>
        <taxon>Pooideae</taxon>
        <taxon>Triticodae</taxon>
        <taxon>Triticeae</taxon>
        <taxon>Triticinae</taxon>
        <taxon>Aegilops</taxon>
    </lineage>
</organism>
<accession>A0A453K1G1</accession>
<reference evidence="3" key="1">
    <citation type="journal article" date="2014" name="Science">
        <title>Ancient hybridizations among the ancestral genomes of bread wheat.</title>
        <authorList>
            <consortium name="International Wheat Genome Sequencing Consortium,"/>
            <person name="Marcussen T."/>
            <person name="Sandve S.R."/>
            <person name="Heier L."/>
            <person name="Spannagl M."/>
            <person name="Pfeifer M."/>
            <person name="Jakobsen K.S."/>
            <person name="Wulff B.B."/>
            <person name="Steuernagel B."/>
            <person name="Mayer K.F."/>
            <person name="Olsen O.A."/>
        </authorList>
    </citation>
    <scope>NUCLEOTIDE SEQUENCE [LARGE SCALE GENOMIC DNA]</scope>
    <source>
        <strain evidence="3">cv. AL8/78</strain>
    </source>
</reference>
<reference evidence="2" key="3">
    <citation type="journal article" date="2017" name="Nature">
        <title>Genome sequence of the progenitor of the wheat D genome Aegilops tauschii.</title>
        <authorList>
            <person name="Luo M.C."/>
            <person name="Gu Y.Q."/>
            <person name="Puiu D."/>
            <person name="Wang H."/>
            <person name="Twardziok S.O."/>
            <person name="Deal K.R."/>
            <person name="Huo N."/>
            <person name="Zhu T."/>
            <person name="Wang L."/>
            <person name="Wang Y."/>
            <person name="McGuire P.E."/>
            <person name="Liu S."/>
            <person name="Long H."/>
            <person name="Ramasamy R.K."/>
            <person name="Rodriguez J.C."/>
            <person name="Van S.L."/>
            <person name="Yuan L."/>
            <person name="Wang Z."/>
            <person name="Xia Z."/>
            <person name="Xiao L."/>
            <person name="Anderson O.D."/>
            <person name="Ouyang S."/>
            <person name="Liang Y."/>
            <person name="Zimin A.V."/>
            <person name="Pertea G."/>
            <person name="Qi P."/>
            <person name="Bennetzen J.L."/>
            <person name="Dai X."/>
            <person name="Dawson M.W."/>
            <person name="Muller H.G."/>
            <person name="Kugler K."/>
            <person name="Rivarola-Duarte L."/>
            <person name="Spannagl M."/>
            <person name="Mayer K.F.X."/>
            <person name="Lu F.H."/>
            <person name="Bevan M.W."/>
            <person name="Leroy P."/>
            <person name="Li P."/>
            <person name="You F.M."/>
            <person name="Sun Q."/>
            <person name="Liu Z."/>
            <person name="Lyons E."/>
            <person name="Wicker T."/>
            <person name="Salzberg S.L."/>
            <person name="Devos K.M."/>
            <person name="Dvorak J."/>
        </authorList>
    </citation>
    <scope>NUCLEOTIDE SEQUENCE [LARGE SCALE GENOMIC DNA]</scope>
    <source>
        <strain evidence="2">cv. AL8/78</strain>
    </source>
</reference>
<dbReference type="EnsemblPlants" id="AET5Gv20259400.28">
    <property type="protein sequence ID" value="AET5Gv20259400.28"/>
    <property type="gene ID" value="AET5Gv20259400"/>
</dbReference>
<sequence>GKSQPVARRGRAAPGRRPSPRESRSRGATARRAPASPPLLPQSPCRCPDVQVRGDAMLNSPLRPADLVCCSCCLNRCVPAVRRWRDRGGRGYAWLTEIPGQDQFPPMKGIHRLRPPSRGLDVGTLQLLPQCYFSKSDLCNS</sequence>
<reference evidence="2" key="5">
    <citation type="journal article" date="2021" name="G3 (Bethesda)">
        <title>Aegilops tauschii genome assembly Aet v5.0 features greater sequence contiguity and improved annotation.</title>
        <authorList>
            <person name="Wang L."/>
            <person name="Zhu T."/>
            <person name="Rodriguez J.C."/>
            <person name="Deal K.R."/>
            <person name="Dubcovsky J."/>
            <person name="McGuire P.E."/>
            <person name="Lux T."/>
            <person name="Spannagl M."/>
            <person name="Mayer K.F.X."/>
            <person name="Baldrich P."/>
            <person name="Meyers B.C."/>
            <person name="Huo N."/>
            <person name="Gu Y.Q."/>
            <person name="Zhou H."/>
            <person name="Devos K.M."/>
            <person name="Bennetzen J.L."/>
            <person name="Unver T."/>
            <person name="Budak H."/>
            <person name="Gulick P.J."/>
            <person name="Galiba G."/>
            <person name="Kalapos B."/>
            <person name="Nelson D.R."/>
            <person name="Li P."/>
            <person name="You F.M."/>
            <person name="Luo M.C."/>
            <person name="Dvorak J."/>
        </authorList>
    </citation>
    <scope>NUCLEOTIDE SEQUENCE [LARGE SCALE GENOMIC DNA]</scope>
    <source>
        <strain evidence="2">cv. AL8/78</strain>
    </source>
</reference>